<dbReference type="SUPFAM" id="SSF53850">
    <property type="entry name" value="Periplasmic binding protein-like II"/>
    <property type="match status" value="1"/>
</dbReference>
<dbReference type="RefSeq" id="WP_232877394.1">
    <property type="nucleotide sequence ID" value="NZ_JAJSOJ010000021.1"/>
</dbReference>
<evidence type="ECO:0000256" key="2">
    <source>
        <dbReference type="ARBA" id="ARBA00023015"/>
    </source>
</evidence>
<evidence type="ECO:0000256" key="3">
    <source>
        <dbReference type="ARBA" id="ARBA00023125"/>
    </source>
</evidence>
<dbReference type="InterPro" id="IPR000847">
    <property type="entry name" value="LysR_HTH_N"/>
</dbReference>
<protein>
    <submittedName>
        <fullName evidence="6">LysR substrate-binding domain-containing protein</fullName>
    </submittedName>
</protein>
<dbReference type="InterPro" id="IPR005119">
    <property type="entry name" value="LysR_subst-bd"/>
</dbReference>
<comment type="caution">
    <text evidence="6">The sequence shown here is derived from an EMBL/GenBank/DDBJ whole genome shotgun (WGS) entry which is preliminary data.</text>
</comment>
<dbReference type="EMBL" id="JAJSOJ010000021">
    <property type="protein sequence ID" value="MCE0743772.1"/>
    <property type="molecule type" value="Genomic_DNA"/>
</dbReference>
<evidence type="ECO:0000313" key="7">
    <source>
        <dbReference type="Proteomes" id="UP001521074"/>
    </source>
</evidence>
<keyword evidence="2" id="KW-0805">Transcription regulation</keyword>
<dbReference type="PANTHER" id="PTHR30126:SF39">
    <property type="entry name" value="HTH-TYPE TRANSCRIPTIONAL REGULATOR CYSL"/>
    <property type="match status" value="1"/>
</dbReference>
<dbReference type="Gene3D" id="3.40.190.290">
    <property type="match status" value="1"/>
</dbReference>
<comment type="similarity">
    <text evidence="1">Belongs to the LysR transcriptional regulatory family.</text>
</comment>
<evidence type="ECO:0000256" key="1">
    <source>
        <dbReference type="ARBA" id="ARBA00009437"/>
    </source>
</evidence>
<evidence type="ECO:0000259" key="5">
    <source>
        <dbReference type="PROSITE" id="PS50931"/>
    </source>
</evidence>
<dbReference type="PANTHER" id="PTHR30126">
    <property type="entry name" value="HTH-TYPE TRANSCRIPTIONAL REGULATOR"/>
    <property type="match status" value="1"/>
</dbReference>
<name>A0ABS8VYV4_9PROT</name>
<dbReference type="InterPro" id="IPR036388">
    <property type="entry name" value="WH-like_DNA-bd_sf"/>
</dbReference>
<evidence type="ECO:0000313" key="6">
    <source>
        <dbReference type="EMBL" id="MCE0743772.1"/>
    </source>
</evidence>
<accession>A0ABS8VYV4</accession>
<dbReference type="PRINTS" id="PR00039">
    <property type="entry name" value="HTHLYSR"/>
</dbReference>
<evidence type="ECO:0000256" key="4">
    <source>
        <dbReference type="ARBA" id="ARBA00023163"/>
    </source>
</evidence>
<dbReference type="Proteomes" id="UP001521074">
    <property type="component" value="Unassembled WGS sequence"/>
</dbReference>
<proteinExistence type="inferred from homology"/>
<keyword evidence="4" id="KW-0804">Transcription</keyword>
<dbReference type="Gene3D" id="1.10.10.10">
    <property type="entry name" value="Winged helix-like DNA-binding domain superfamily/Winged helix DNA-binding domain"/>
    <property type="match status" value="1"/>
</dbReference>
<gene>
    <name evidence="6" type="ORF">LWC05_07670</name>
</gene>
<dbReference type="SUPFAM" id="SSF46785">
    <property type="entry name" value="Winged helix' DNA-binding domain"/>
    <property type="match status" value="1"/>
</dbReference>
<sequence length="291" mass="31711">MTLEQLRIFVTVAELLNMRAAAERLHLSQPAVSAAIAALEERHATRLFHRIGRGLELNEAGRAFLPAARSVLAKAADAIQVLDDLSGLVRGELRIAASQTVATYWLPGFLTRFAARYPTVRLDLRVSNTAQTAASVMDGEADLGFVEGRIDRAFSLHKHPVGGDDFRLYAAPGHPLAGRPVDREALLQAQWVLREEGSGTRDHLARCLKTIFQIDLADLDIRLVLPSNEAVLEGVASGGLISAVSDLAAASRVRAGLVEVLDCMLEKRAFHMLRHRERPLSSAAQAFVDML</sequence>
<dbReference type="Pfam" id="PF00126">
    <property type="entry name" value="HTH_1"/>
    <property type="match status" value="1"/>
</dbReference>
<keyword evidence="3" id="KW-0238">DNA-binding</keyword>
<dbReference type="PROSITE" id="PS50931">
    <property type="entry name" value="HTH_LYSR"/>
    <property type="match status" value="1"/>
</dbReference>
<reference evidence="6 7" key="1">
    <citation type="submission" date="2021-12" db="EMBL/GenBank/DDBJ databases">
        <title>Genome sequence of Acetobacter sicerae DmPark20a_162.</title>
        <authorList>
            <person name="Chaston J.M."/>
        </authorList>
    </citation>
    <scope>NUCLEOTIDE SEQUENCE [LARGE SCALE GENOMIC DNA]</scope>
    <source>
        <strain evidence="6 7">DmPark20a_162</strain>
    </source>
</reference>
<organism evidence="6 7">
    <name type="scientific">Acetobacter sicerae</name>
    <dbReference type="NCBI Taxonomy" id="85325"/>
    <lineage>
        <taxon>Bacteria</taxon>
        <taxon>Pseudomonadati</taxon>
        <taxon>Pseudomonadota</taxon>
        <taxon>Alphaproteobacteria</taxon>
        <taxon>Acetobacterales</taxon>
        <taxon>Acetobacteraceae</taxon>
        <taxon>Acetobacter</taxon>
    </lineage>
</organism>
<feature type="domain" description="HTH lysR-type" evidence="5">
    <location>
        <begin position="1"/>
        <end position="58"/>
    </location>
</feature>
<keyword evidence="7" id="KW-1185">Reference proteome</keyword>
<dbReference type="InterPro" id="IPR036390">
    <property type="entry name" value="WH_DNA-bd_sf"/>
</dbReference>
<dbReference type="Pfam" id="PF03466">
    <property type="entry name" value="LysR_substrate"/>
    <property type="match status" value="1"/>
</dbReference>